<evidence type="ECO:0000256" key="13">
    <source>
        <dbReference type="SAM" id="Phobius"/>
    </source>
</evidence>
<feature type="transmembrane region" description="Helical" evidence="13">
    <location>
        <begin position="189"/>
        <end position="208"/>
    </location>
</feature>
<dbReference type="KEGG" id="tvl:FAZ95_04610"/>
<dbReference type="SUPFAM" id="SSF58104">
    <property type="entry name" value="Methyl-accepting chemotaxis protein (MCP) signaling domain"/>
    <property type="match status" value="1"/>
</dbReference>
<evidence type="ECO:0000259" key="15">
    <source>
        <dbReference type="PROSITE" id="PS50885"/>
    </source>
</evidence>
<evidence type="ECO:0000256" key="9">
    <source>
        <dbReference type="ARBA" id="ARBA00023224"/>
    </source>
</evidence>
<dbReference type="Pfam" id="PF00015">
    <property type="entry name" value="MCPsignal"/>
    <property type="match status" value="1"/>
</dbReference>
<dbReference type="CDD" id="cd06225">
    <property type="entry name" value="HAMP"/>
    <property type="match status" value="1"/>
</dbReference>
<evidence type="ECO:0000313" key="17">
    <source>
        <dbReference type="Proteomes" id="UP000298656"/>
    </source>
</evidence>
<dbReference type="PROSITE" id="PS50111">
    <property type="entry name" value="CHEMOTAXIS_TRANSDUC_2"/>
    <property type="match status" value="1"/>
</dbReference>
<feature type="coiled-coil region" evidence="12">
    <location>
        <begin position="471"/>
        <end position="509"/>
    </location>
</feature>
<dbReference type="GO" id="GO:0004888">
    <property type="term" value="F:transmembrane signaling receptor activity"/>
    <property type="evidence" value="ECO:0007669"/>
    <property type="project" value="InterPro"/>
</dbReference>
<comment type="similarity">
    <text evidence="10">Belongs to the methyl-accepting chemotaxis (MCP) protein family.</text>
</comment>
<evidence type="ECO:0000256" key="11">
    <source>
        <dbReference type="PROSITE-ProRule" id="PRU00284"/>
    </source>
</evidence>
<accession>A0A4P8ILB0</accession>
<keyword evidence="8 13" id="KW-0472">Membrane</keyword>
<name>A0A4P8ILB0_9BURK</name>
<dbReference type="InterPro" id="IPR004090">
    <property type="entry name" value="Chemotax_Me-accpt_rcpt"/>
</dbReference>
<dbReference type="GO" id="GO:0006935">
    <property type="term" value="P:chemotaxis"/>
    <property type="evidence" value="ECO:0007669"/>
    <property type="project" value="UniProtKB-KW"/>
</dbReference>
<evidence type="ECO:0000256" key="6">
    <source>
        <dbReference type="ARBA" id="ARBA00022692"/>
    </source>
</evidence>
<keyword evidence="3" id="KW-0488">Methylation</keyword>
<dbReference type="AlphaFoldDB" id="A0A4P8ILB0"/>
<dbReference type="PANTHER" id="PTHR43531">
    <property type="entry name" value="PROTEIN ICFG"/>
    <property type="match status" value="1"/>
</dbReference>
<dbReference type="SMART" id="SM00283">
    <property type="entry name" value="MA"/>
    <property type="match status" value="1"/>
</dbReference>
<dbReference type="PRINTS" id="PR00260">
    <property type="entry name" value="CHEMTRNSDUCR"/>
</dbReference>
<keyword evidence="7 13" id="KW-1133">Transmembrane helix</keyword>
<evidence type="ECO:0000256" key="7">
    <source>
        <dbReference type="ARBA" id="ARBA00022989"/>
    </source>
</evidence>
<dbReference type="InterPro" id="IPR003660">
    <property type="entry name" value="HAMP_dom"/>
</dbReference>
<evidence type="ECO:0000256" key="5">
    <source>
        <dbReference type="ARBA" id="ARBA00022519"/>
    </source>
</evidence>
<dbReference type="SMART" id="SM00304">
    <property type="entry name" value="HAMP"/>
    <property type="match status" value="1"/>
</dbReference>
<evidence type="ECO:0000256" key="3">
    <source>
        <dbReference type="ARBA" id="ARBA00022481"/>
    </source>
</evidence>
<dbReference type="GO" id="GO:0007165">
    <property type="term" value="P:signal transduction"/>
    <property type="evidence" value="ECO:0007669"/>
    <property type="project" value="UniProtKB-KW"/>
</dbReference>
<keyword evidence="4" id="KW-0145">Chemotaxis</keyword>
<dbReference type="RefSeq" id="WP_137331375.1">
    <property type="nucleotide sequence ID" value="NZ_CP040077.1"/>
</dbReference>
<dbReference type="InterPro" id="IPR004089">
    <property type="entry name" value="MCPsignal_dom"/>
</dbReference>
<evidence type="ECO:0000256" key="10">
    <source>
        <dbReference type="ARBA" id="ARBA00029447"/>
    </source>
</evidence>
<dbReference type="FunFam" id="1.10.287.950:FF:000001">
    <property type="entry name" value="Methyl-accepting chemotaxis sensory transducer"/>
    <property type="match status" value="1"/>
</dbReference>
<feature type="domain" description="HAMP" evidence="15">
    <location>
        <begin position="214"/>
        <end position="266"/>
    </location>
</feature>
<evidence type="ECO:0000256" key="8">
    <source>
        <dbReference type="ARBA" id="ARBA00023136"/>
    </source>
</evidence>
<evidence type="ECO:0000313" key="16">
    <source>
        <dbReference type="EMBL" id="QCP48537.1"/>
    </source>
</evidence>
<sequence length="541" mass="56746">MFRNATVRMALTLTIAGFAAALMLVIAVSVAGLQTANGALKKMYSEETAALRHLTASSEALLHVRVDLGAYETLVAQGKPTAPVLARVHAELADSNRELADYVALNRSSEAEKALADALHTKRNKLLGDVLNPEIAALDQDDFMTFRTTERQAPDAVFSDYKRAALALEDFQIQHQKARFESAQQNFQLLLWLFGAIGAGAIALGLFARHALATSIVRPIDAAIHHFERIAAGDLTSTIDTQRSNEMGRLLAALARMQAALAAAVAQVRHGTAAITHGVREIASGNADLSARTEQQAATLEETASSMEELTATVRQNADNARHASALAENAAQIAARGGEAVAKVVEVIADMSSGSIRIVDIIGVIEGIAFQTNILALNAAVEAARAGEEGRGFAVVAGEVRTLAQRSAAAAKEIRELIGDSVAKVQNGSELAARAGATMGEIVSAARSVTGIVGEISVASEEQSRGIDQINRAVSQMDNVTQQNAALVEEAAAAAASLDEQARALDEAVAVFRLHDTGAPAAVTNEQQNGQAFAPSPAYA</sequence>
<dbReference type="GO" id="GO:0005886">
    <property type="term" value="C:plasma membrane"/>
    <property type="evidence" value="ECO:0007669"/>
    <property type="project" value="UniProtKB-SubCell"/>
</dbReference>
<keyword evidence="2" id="KW-1003">Cell membrane</keyword>
<dbReference type="InterPro" id="IPR035440">
    <property type="entry name" value="4HB_MCP_dom_sf"/>
</dbReference>
<keyword evidence="17" id="KW-1185">Reference proteome</keyword>
<evidence type="ECO:0000256" key="12">
    <source>
        <dbReference type="SAM" id="Coils"/>
    </source>
</evidence>
<comment type="subcellular location">
    <subcellularLocation>
        <location evidence="1">Cell inner membrane</location>
        <topology evidence="1">Multi-pass membrane protein</topology>
    </subcellularLocation>
</comment>
<proteinExistence type="inferred from homology"/>
<dbReference type="PANTHER" id="PTHR43531:SF14">
    <property type="entry name" value="METHYL-ACCEPTING CHEMOTAXIS PROTEIN I-RELATED"/>
    <property type="match status" value="1"/>
</dbReference>
<dbReference type="InterPro" id="IPR003122">
    <property type="entry name" value="Tar_rcpt_lig-bd"/>
</dbReference>
<keyword evidence="12" id="KW-0175">Coiled coil</keyword>
<keyword evidence="9 11" id="KW-0807">Transducer</keyword>
<dbReference type="Pfam" id="PF00672">
    <property type="entry name" value="HAMP"/>
    <property type="match status" value="1"/>
</dbReference>
<keyword evidence="6 13" id="KW-0812">Transmembrane</keyword>
<dbReference type="Proteomes" id="UP000298656">
    <property type="component" value="Chromosome 1"/>
</dbReference>
<organism evidence="16 17">
    <name type="scientific">Trinickia violacea</name>
    <dbReference type="NCBI Taxonomy" id="2571746"/>
    <lineage>
        <taxon>Bacteria</taxon>
        <taxon>Pseudomonadati</taxon>
        <taxon>Pseudomonadota</taxon>
        <taxon>Betaproteobacteria</taxon>
        <taxon>Burkholderiales</taxon>
        <taxon>Burkholderiaceae</taxon>
        <taxon>Trinickia</taxon>
    </lineage>
</organism>
<keyword evidence="5" id="KW-0997">Cell inner membrane</keyword>
<dbReference type="CDD" id="cd11386">
    <property type="entry name" value="MCP_signal"/>
    <property type="match status" value="1"/>
</dbReference>
<dbReference type="PROSITE" id="PS50885">
    <property type="entry name" value="HAMP"/>
    <property type="match status" value="1"/>
</dbReference>
<evidence type="ECO:0000256" key="4">
    <source>
        <dbReference type="ARBA" id="ARBA00022500"/>
    </source>
</evidence>
<dbReference type="SUPFAM" id="SSF47170">
    <property type="entry name" value="Aspartate receptor, ligand-binding domain"/>
    <property type="match status" value="1"/>
</dbReference>
<evidence type="ECO:0000259" key="14">
    <source>
        <dbReference type="PROSITE" id="PS50111"/>
    </source>
</evidence>
<reference evidence="16 17" key="1">
    <citation type="submission" date="2019-05" db="EMBL/GenBank/DDBJ databases">
        <title>Burkholderia sp. DHOD12, isolated from subtropical forest soil.</title>
        <authorList>
            <person name="Gao Z.-H."/>
            <person name="Qiu L.-H."/>
        </authorList>
    </citation>
    <scope>NUCLEOTIDE SEQUENCE [LARGE SCALE GENOMIC DNA]</scope>
    <source>
        <strain evidence="16 17">DHOD12</strain>
    </source>
</reference>
<dbReference type="Gene3D" id="1.10.287.950">
    <property type="entry name" value="Methyl-accepting chemotaxis protein"/>
    <property type="match status" value="1"/>
</dbReference>
<evidence type="ECO:0000256" key="2">
    <source>
        <dbReference type="ARBA" id="ARBA00022475"/>
    </source>
</evidence>
<dbReference type="EMBL" id="CP040077">
    <property type="protein sequence ID" value="QCP48537.1"/>
    <property type="molecule type" value="Genomic_DNA"/>
</dbReference>
<feature type="domain" description="Methyl-accepting transducer" evidence="14">
    <location>
        <begin position="271"/>
        <end position="500"/>
    </location>
</feature>
<dbReference type="Pfam" id="PF02203">
    <property type="entry name" value="TarH"/>
    <property type="match status" value="1"/>
</dbReference>
<dbReference type="InterPro" id="IPR051310">
    <property type="entry name" value="MCP_chemotaxis"/>
</dbReference>
<evidence type="ECO:0000256" key="1">
    <source>
        <dbReference type="ARBA" id="ARBA00004429"/>
    </source>
</evidence>
<protein>
    <submittedName>
        <fullName evidence="16">HAMP domain-containing protein</fullName>
    </submittedName>
</protein>
<gene>
    <name evidence="16" type="ORF">FAZ95_04610</name>
</gene>
<dbReference type="OrthoDB" id="9806477at2"/>